<feature type="region of interest" description="Disordered" evidence="2">
    <location>
        <begin position="1"/>
        <end position="27"/>
    </location>
</feature>
<dbReference type="Pfam" id="PF00501">
    <property type="entry name" value="AMP-binding"/>
    <property type="match status" value="1"/>
</dbReference>
<evidence type="ECO:0000256" key="2">
    <source>
        <dbReference type="SAM" id="MobiDB-lite"/>
    </source>
</evidence>
<organism evidence="4 5">
    <name type="scientific">Kitasatospora misakiensis</name>
    <dbReference type="NCBI Taxonomy" id="67330"/>
    <lineage>
        <taxon>Bacteria</taxon>
        <taxon>Bacillati</taxon>
        <taxon>Actinomycetota</taxon>
        <taxon>Actinomycetes</taxon>
        <taxon>Kitasatosporales</taxon>
        <taxon>Streptomycetaceae</taxon>
        <taxon>Kitasatospora</taxon>
    </lineage>
</organism>
<dbReference type="InterPro" id="IPR000873">
    <property type="entry name" value="AMP-dep_synth/lig_dom"/>
</dbReference>
<evidence type="ECO:0000259" key="3">
    <source>
        <dbReference type="Pfam" id="PF00501"/>
    </source>
</evidence>
<dbReference type="EMBL" id="JBHSOF010000038">
    <property type="protein sequence ID" value="MFC5666297.1"/>
    <property type="molecule type" value="Genomic_DNA"/>
</dbReference>
<dbReference type="SUPFAM" id="SSF56801">
    <property type="entry name" value="Acetyl-CoA synthetase-like"/>
    <property type="match status" value="1"/>
</dbReference>
<dbReference type="InterPro" id="IPR045851">
    <property type="entry name" value="AMP-bd_C_sf"/>
</dbReference>
<accession>A0ABW0X6W9</accession>
<protein>
    <submittedName>
        <fullName evidence="4">AMP-binding protein</fullName>
    </submittedName>
</protein>
<evidence type="ECO:0000313" key="4">
    <source>
        <dbReference type="EMBL" id="MFC5666297.1"/>
    </source>
</evidence>
<dbReference type="Gene3D" id="3.30.300.30">
    <property type="match status" value="1"/>
</dbReference>
<dbReference type="RefSeq" id="WP_380227970.1">
    <property type="nucleotide sequence ID" value="NZ_JBHSOF010000038.1"/>
</dbReference>
<sequence length="548" mass="58001">MTTAPSRRGDARTEGVDTVLRGPSSPSTYPSLEEIVRPYDAEEYGLTVSDGPTTVRLSYPALMARAEATATRLRAAGVTPGTYVACTVSNDLGSVLTALGTWMAGGCLVSVPPMPRDAHGLYTERFTPVLARMGCELYVSDVDAGLLPIPPGARLLSQSALAAPAEGRSIVPQLAVPDAALVQFTSGSMGTPKGVVISREQLASQIQAGLAGMELEYGRDRIVSWLPLYHDMGLIAMFLYGLAARIDVVLMPPASFATRPASWLTTLSRERATISAAPNFAFRLAAAVPYEDGLDLSGMRACLSGGERIHWQALLDFHRTAGPLGFPWEAIQPSYGLAEGVVGTTSNPLGRGPVLGPDGHVSLGVPLSGNQLRLRTGLEPTAIHLAGESRFSGYQTADGFVPSAGDWHDTGDAGFTHDGELFVLGRRNEVISLSGHNVFAEDAEAVAHHVGGRQVRACAAFRDPSDESRFALFVEVGRTLAGAPDSAAALARDIRSSVSRTIGTRITSVTVVRPGSIPRTTSGKVQRAECRGLTGNKGFERRIITELR</sequence>
<comment type="similarity">
    <text evidence="1">Belongs to the ATP-dependent AMP-binding enzyme family.</text>
</comment>
<evidence type="ECO:0000256" key="1">
    <source>
        <dbReference type="ARBA" id="ARBA00006432"/>
    </source>
</evidence>
<reference evidence="5" key="1">
    <citation type="journal article" date="2019" name="Int. J. Syst. Evol. Microbiol.">
        <title>The Global Catalogue of Microorganisms (GCM) 10K type strain sequencing project: providing services to taxonomists for standard genome sequencing and annotation.</title>
        <authorList>
            <consortium name="The Broad Institute Genomics Platform"/>
            <consortium name="The Broad Institute Genome Sequencing Center for Infectious Disease"/>
            <person name="Wu L."/>
            <person name="Ma J."/>
        </authorList>
    </citation>
    <scope>NUCLEOTIDE SEQUENCE [LARGE SCALE GENOMIC DNA]</scope>
    <source>
        <strain evidence="5">CGMCC 4.1437</strain>
    </source>
</reference>
<comment type="caution">
    <text evidence="4">The sequence shown here is derived from an EMBL/GenBank/DDBJ whole genome shotgun (WGS) entry which is preliminary data.</text>
</comment>
<feature type="domain" description="AMP-dependent synthetase/ligase" evidence="3">
    <location>
        <begin position="54"/>
        <end position="399"/>
    </location>
</feature>
<dbReference type="InterPro" id="IPR042099">
    <property type="entry name" value="ANL_N_sf"/>
</dbReference>
<evidence type="ECO:0000313" key="5">
    <source>
        <dbReference type="Proteomes" id="UP001595975"/>
    </source>
</evidence>
<dbReference type="PANTHER" id="PTHR22754">
    <property type="entry name" value="DISCO-INTERACTING PROTEIN 2 DIP2 -RELATED"/>
    <property type="match status" value="1"/>
</dbReference>
<dbReference type="PANTHER" id="PTHR22754:SF32">
    <property type="entry name" value="DISCO-INTERACTING PROTEIN 2"/>
    <property type="match status" value="1"/>
</dbReference>
<proteinExistence type="inferred from homology"/>
<dbReference type="Proteomes" id="UP001595975">
    <property type="component" value="Unassembled WGS sequence"/>
</dbReference>
<gene>
    <name evidence="4" type="ORF">ACFP3U_25400</name>
</gene>
<name>A0ABW0X6W9_9ACTN</name>
<keyword evidence="5" id="KW-1185">Reference proteome</keyword>
<dbReference type="Gene3D" id="3.40.50.12780">
    <property type="entry name" value="N-terminal domain of ligase-like"/>
    <property type="match status" value="1"/>
</dbReference>